<dbReference type="AlphaFoldDB" id="A0A4R8VH55"/>
<dbReference type="Gene3D" id="3.30.750.140">
    <property type="match status" value="1"/>
</dbReference>
<evidence type="ECO:0000259" key="2">
    <source>
        <dbReference type="Pfam" id="PF02120"/>
    </source>
</evidence>
<protein>
    <submittedName>
        <fullName evidence="3">Flagellar hook-length control protein FliK</fullName>
    </submittedName>
</protein>
<dbReference type="InterPro" id="IPR038610">
    <property type="entry name" value="FliK-like_C_sf"/>
</dbReference>
<comment type="caution">
    <text evidence="3">The sequence shown here is derived from an EMBL/GenBank/DDBJ whole genome shotgun (WGS) entry which is preliminary data.</text>
</comment>
<dbReference type="Proteomes" id="UP000297963">
    <property type="component" value="Unassembled WGS sequence"/>
</dbReference>
<feature type="non-terminal residue" evidence="3">
    <location>
        <position position="1"/>
    </location>
</feature>
<dbReference type="InterPro" id="IPR021136">
    <property type="entry name" value="Flagellar_hook_control-like_C"/>
</dbReference>
<reference evidence="3 4" key="1">
    <citation type="submission" date="2019-03" db="EMBL/GenBank/DDBJ databases">
        <title>Genomics of glacier-inhabiting Cryobacterium strains.</title>
        <authorList>
            <person name="Liu Q."/>
            <person name="Xin Y.-H."/>
        </authorList>
    </citation>
    <scope>NUCLEOTIDE SEQUENCE [LARGE SCALE GENOMIC DNA]</scope>
    <source>
        <strain evidence="3 4">Hh34</strain>
    </source>
</reference>
<accession>A0A4R8VH55</accession>
<evidence type="ECO:0000313" key="3">
    <source>
        <dbReference type="EMBL" id="TFB83115.1"/>
    </source>
</evidence>
<dbReference type="CDD" id="cd17470">
    <property type="entry name" value="T3SS_Flik_C"/>
    <property type="match status" value="1"/>
</dbReference>
<gene>
    <name evidence="3" type="ORF">E3O11_14995</name>
</gene>
<evidence type="ECO:0000313" key="4">
    <source>
        <dbReference type="Proteomes" id="UP000297963"/>
    </source>
</evidence>
<dbReference type="Pfam" id="PF02120">
    <property type="entry name" value="Flg_hook"/>
    <property type="match status" value="1"/>
</dbReference>
<name>A0A4R8VH55_9MICO</name>
<organism evidence="3 4">
    <name type="scientific">Cryobacterium levicorallinum</name>
    <dbReference type="NCBI Taxonomy" id="995038"/>
    <lineage>
        <taxon>Bacteria</taxon>
        <taxon>Bacillati</taxon>
        <taxon>Actinomycetota</taxon>
        <taxon>Actinomycetes</taxon>
        <taxon>Micrococcales</taxon>
        <taxon>Microbacteriaceae</taxon>
        <taxon>Cryobacterium</taxon>
    </lineage>
</organism>
<dbReference type="EMBL" id="SOFE01000023">
    <property type="protein sequence ID" value="TFB83115.1"/>
    <property type="molecule type" value="Genomic_DNA"/>
</dbReference>
<keyword evidence="3" id="KW-0966">Cell projection</keyword>
<feature type="domain" description="Flagellar hook-length control protein-like C-terminal" evidence="2">
    <location>
        <begin position="119"/>
        <end position="192"/>
    </location>
</feature>
<sequence>SGVGTGATASSGSAAAAVIAPTASGAPAGAAGAQAPNAAAAAAATFLTAVANEAGRGPKLGAVRIVTTDAAAPSPTPGLAAPTVPAASLTPVAAPAPVASAVPVPLAAQIAKPLFSLANLAPGQHTLTITVNPDNLGPVTVRAHVSPDNIRVELFAPTDLAREALRAIMPDLRRDLAGGGLSAQLDLSSQNQAGDLAGDSRGTKQPRPEQSPRNLLAREPDIPNGEQPLLPFTFGSASTIDVMA</sequence>
<keyword evidence="3" id="KW-0282">Flagellum</keyword>
<evidence type="ECO:0000256" key="1">
    <source>
        <dbReference type="SAM" id="MobiDB-lite"/>
    </source>
</evidence>
<proteinExistence type="predicted"/>
<dbReference type="RefSeq" id="WP_134495602.1">
    <property type="nucleotide sequence ID" value="NZ_SOFE01000023.1"/>
</dbReference>
<feature type="region of interest" description="Disordered" evidence="1">
    <location>
        <begin position="192"/>
        <end position="233"/>
    </location>
</feature>
<keyword evidence="3" id="KW-0969">Cilium</keyword>